<name>A0A1B9DE23_MYCMA</name>
<dbReference type="RefSeq" id="WP_065478397.1">
    <property type="nucleotide sequence ID" value="NZ_MBEE01000019.1"/>
</dbReference>
<proteinExistence type="predicted"/>
<comment type="caution">
    <text evidence="2">The sequence shown here is derived from an EMBL/GenBank/DDBJ whole genome shotgun (WGS) entry which is preliminary data.</text>
</comment>
<feature type="signal peptide" evidence="1">
    <location>
        <begin position="1"/>
        <end position="33"/>
    </location>
</feature>
<evidence type="ECO:0000313" key="2">
    <source>
        <dbReference type="EMBL" id="OCB62768.1"/>
    </source>
</evidence>
<evidence type="ECO:0000256" key="1">
    <source>
        <dbReference type="SAM" id="SignalP"/>
    </source>
</evidence>
<accession>A0A1B9DE23</accession>
<dbReference type="Proteomes" id="UP000092683">
    <property type="component" value="Unassembled WGS sequence"/>
</dbReference>
<dbReference type="EMBL" id="MBEE01000019">
    <property type="protein sequence ID" value="OCB62768.1"/>
    <property type="molecule type" value="Genomic_DNA"/>
</dbReference>
<evidence type="ECO:0000313" key="3">
    <source>
        <dbReference type="Proteomes" id="UP000092683"/>
    </source>
</evidence>
<feature type="chain" id="PRO_5008624001" evidence="1">
    <location>
        <begin position="34"/>
        <end position="115"/>
    </location>
</feature>
<keyword evidence="1" id="KW-0732">Signal</keyword>
<protein>
    <submittedName>
        <fullName evidence="2">PE-PGRS family protein</fullName>
    </submittedName>
</protein>
<dbReference type="AlphaFoldDB" id="A0A1B9DE23"/>
<sequence length="115" mass="10178">MSSKLTLTKRLVMGGAAAAAIAVAPIAITGAVASVPAPSAAPTHVVFKDTPGGGGCDGNGNCGSGGQNQGPGGGPGGQGCVPGVGCGSGGQFAGPGGVPGGQGCLPGVGCGAGHA</sequence>
<organism evidence="2 3">
    <name type="scientific">Mycobacterium malmoense</name>
    <dbReference type="NCBI Taxonomy" id="1780"/>
    <lineage>
        <taxon>Bacteria</taxon>
        <taxon>Bacillati</taxon>
        <taxon>Actinomycetota</taxon>
        <taxon>Actinomycetes</taxon>
        <taxon>Mycobacteriales</taxon>
        <taxon>Mycobacteriaceae</taxon>
        <taxon>Mycobacterium</taxon>
    </lineage>
</organism>
<gene>
    <name evidence="2" type="ORF">A5677_11550</name>
</gene>
<reference evidence="2 3" key="1">
    <citation type="submission" date="2016-06" db="EMBL/GenBank/DDBJ databases">
        <authorList>
            <person name="Kjaerup R.B."/>
            <person name="Dalgaard T.S."/>
            <person name="Juul-Madsen H.R."/>
        </authorList>
    </citation>
    <scope>NUCLEOTIDE SEQUENCE [LARGE SCALE GENOMIC DNA]</scope>
    <source>
        <strain evidence="2 3">E3012</strain>
    </source>
</reference>